<keyword evidence="1" id="KW-0646">Protease inhibitor</keyword>
<dbReference type="InterPro" id="IPR036186">
    <property type="entry name" value="Serpin_sf"/>
</dbReference>
<evidence type="ECO:0000259" key="6">
    <source>
        <dbReference type="SMART" id="SM00093"/>
    </source>
</evidence>
<comment type="similarity">
    <text evidence="3">Belongs to the serpin family.</text>
</comment>
<gene>
    <name evidence="7" type="ORF">CALMAC_LOCUS8418</name>
</gene>
<dbReference type="SUPFAM" id="SSF56574">
    <property type="entry name" value="Serpins"/>
    <property type="match status" value="1"/>
</dbReference>
<dbReference type="PANTHER" id="PTHR11461">
    <property type="entry name" value="SERINE PROTEASE INHIBITOR, SERPIN"/>
    <property type="match status" value="1"/>
</dbReference>
<protein>
    <recommendedName>
        <fullName evidence="6">Serpin domain-containing protein</fullName>
    </recommendedName>
</protein>
<feature type="region of interest" description="Disordered" evidence="4">
    <location>
        <begin position="791"/>
        <end position="855"/>
    </location>
</feature>
<dbReference type="PROSITE" id="PS00284">
    <property type="entry name" value="SERPIN"/>
    <property type="match status" value="1"/>
</dbReference>
<proteinExistence type="inferred from homology"/>
<sequence>MIFAKSGCGMRRILIFLMMGIVCTTASTESNETTDGEESRKILGSSVVTSVSVIMDTGNGTKVAFTDAVGKPIGKPNQASEVGSPINLLNPDRYEFYTFDDNGELIKRLMSLDEIRGIIATGDTDDLDLDSFTSQGYLPEKKVNDVVNNVQNVLKEEMETHKNTLDIAKPLYDTPDVSDSWSMILPAVFGNSGENIKPEKPITHVTPDTIMLEPTHVYQTSTKGETPTTTVKKPIVRPTSAPISSSSGTTYRPTSFVQLAHKTPSTSTTTKYVKINTTPRPSTTASTTKASVPIYTSNQISYTLKPVQVPGDELKNIPNVEIFTNSHSSTDGPKVSPVTSHSPTTLYVRYTSQPSTKQPTSSNVFWSSTNTELRTSPSSTAYLTEATKPAYSPVSTPKPLPSSFKVSSSSTSQTTQYASSSATSSITPSPSTFKASSVASSTESIATTKEAVRPSSVGSSTESITSTKEAIRPLTKLPQEGTFSTWRPDLRNDTDTQPSTTEEPLSTWQLPDQGTEMSVTDFAQRLEELFSQKRPSSSTPKNTYATNVPEKYTTAYQDDTRTTNEVAQTTIRAPETIKPQKITTPNLQEVLSTIQQTAASEMLDQLLLTTNIYEINTELTQGVPTIEDKYITSTEEETRVTATKIDYPTTENFKQEQTTTDKTLIDSIEQLLSQAVGNVGEVLVAVNETDRIKDLLESTIEKETTEAQKESATVASDMADHITTTDDASAVTSQETNMLQESVGSILSQVYGGTTLKINIDKGYYPTTVMYRREDGESSKDATTTELINGLKDGTEFPTTQSDQNTQSISINDLSTTENGFVTITNSPTNSEDDSKPSYTDRVSNEEVKQTTPSNAPQSIEIYVEKVFNASGKVNDSTTTDKNLQEVLKAEETETVVGKIGSAQWNLLNNPSGTKFNNVTEKNSGISSTTPGSKPREPTTIVIIKRTERPQYDTTAFNEELTTTRYEKVETTGSDLNAGANNTSDVLDQPSVDVVINEKPVTTTELDKDSVTENSIGSTNIGTENVVTNTPANATSIQNDEATSTENKSSLNTSSSQNDHHNSWTLVSTIAPHSNSSTPQNIPPPIHSYVDIISPPPAIDLEAKPMQGFGLEESTASLDADIYQFTQLCNELAFGFWKSVTKGVSSARSVFVSPFGATSLLAMVFLGARGSTSGEMNEILKLDDMVTFNPHLIFKNVSESIKANGAESGVAVSAIVRELFSDRGKGKLLHFYKERAKAFYDGFVEEVSFKEIGDVIRRRTNLQVKKHSNGKITEFLKDSSIVPKPPLVAMSVNIFQTDCSSALPPMTPRDSELHFSVSPSVRQRRLVPVPSVVFDSSKFLAGYEPSLDATAAAVGSRRDVVSAIYVLPGRPGQDVPGDGLGRLEKRIVESSFKKGAWSRLLRSLQPRQGVLLQVPVWSHRSLVNATGALRRLGLGGLFRPGGADLRGLNGAAATGLHLAEVLQVNQFASCANVQERHEEMYPAGMEQRDSRAKFLDLYRHDPLFQQQSISDLIEEPRDYQRAFHDPLHDPTFFNLPLPLRPRQARLPDEPAEPPRLRFDRPFLYFIRHNPTGLILHMGRFNPRLLP</sequence>
<feature type="compositionally biased region" description="Low complexity" evidence="4">
    <location>
        <begin position="402"/>
        <end position="411"/>
    </location>
</feature>
<dbReference type="GO" id="GO:0005615">
    <property type="term" value="C:extracellular space"/>
    <property type="evidence" value="ECO:0007669"/>
    <property type="project" value="InterPro"/>
</dbReference>
<keyword evidence="2" id="KW-0722">Serine protease inhibitor</keyword>
<feature type="compositionally biased region" description="Low complexity" evidence="4">
    <location>
        <begin position="352"/>
        <end position="362"/>
    </location>
</feature>
<feature type="signal peptide" evidence="5">
    <location>
        <begin position="1"/>
        <end position="28"/>
    </location>
</feature>
<feature type="compositionally biased region" description="Polar residues" evidence="4">
    <location>
        <begin position="1070"/>
        <end position="1080"/>
    </location>
</feature>
<feature type="compositionally biased region" description="Polar residues" evidence="4">
    <location>
        <begin position="1012"/>
        <end position="1061"/>
    </location>
</feature>
<dbReference type="InterPro" id="IPR023796">
    <property type="entry name" value="Serpin_dom"/>
</dbReference>
<evidence type="ECO:0000256" key="5">
    <source>
        <dbReference type="SAM" id="SignalP"/>
    </source>
</evidence>
<dbReference type="Gene3D" id="3.30.497.10">
    <property type="entry name" value="Antithrombin, subunit I, domain 2"/>
    <property type="match status" value="1"/>
</dbReference>
<evidence type="ECO:0000256" key="2">
    <source>
        <dbReference type="ARBA" id="ARBA00022900"/>
    </source>
</evidence>
<feature type="region of interest" description="Disordered" evidence="4">
    <location>
        <begin position="352"/>
        <end position="411"/>
    </location>
</feature>
<feature type="domain" description="Serpin" evidence="6">
    <location>
        <begin position="1134"/>
        <end position="1582"/>
    </location>
</feature>
<keyword evidence="8" id="KW-1185">Reference proteome</keyword>
<dbReference type="GO" id="GO:0004867">
    <property type="term" value="F:serine-type endopeptidase inhibitor activity"/>
    <property type="evidence" value="ECO:0007669"/>
    <property type="project" value="UniProtKB-KW"/>
</dbReference>
<dbReference type="SMART" id="SM00093">
    <property type="entry name" value="SERPIN"/>
    <property type="match status" value="1"/>
</dbReference>
<dbReference type="Gene3D" id="2.30.39.10">
    <property type="entry name" value="Alpha-1-antitrypsin, domain 1"/>
    <property type="match status" value="2"/>
</dbReference>
<organism evidence="7 8">
    <name type="scientific">Callosobruchus maculatus</name>
    <name type="common">Southern cowpea weevil</name>
    <name type="synonym">Pulse bruchid</name>
    <dbReference type="NCBI Taxonomy" id="64391"/>
    <lineage>
        <taxon>Eukaryota</taxon>
        <taxon>Metazoa</taxon>
        <taxon>Ecdysozoa</taxon>
        <taxon>Arthropoda</taxon>
        <taxon>Hexapoda</taxon>
        <taxon>Insecta</taxon>
        <taxon>Pterygota</taxon>
        <taxon>Neoptera</taxon>
        <taxon>Endopterygota</taxon>
        <taxon>Coleoptera</taxon>
        <taxon>Polyphaga</taxon>
        <taxon>Cucujiformia</taxon>
        <taxon>Chrysomeloidea</taxon>
        <taxon>Chrysomelidae</taxon>
        <taxon>Bruchinae</taxon>
        <taxon>Bruchini</taxon>
        <taxon>Callosobruchus</taxon>
    </lineage>
</organism>
<dbReference type="InterPro" id="IPR023795">
    <property type="entry name" value="Serpin_CS"/>
</dbReference>
<feature type="compositionally biased region" description="Polar residues" evidence="4">
    <location>
        <begin position="797"/>
        <end position="830"/>
    </location>
</feature>
<dbReference type="Pfam" id="PF00079">
    <property type="entry name" value="Serpin"/>
    <property type="match status" value="1"/>
</dbReference>
<keyword evidence="5" id="KW-0732">Signal</keyword>
<dbReference type="Proteomes" id="UP000410492">
    <property type="component" value="Unassembled WGS sequence"/>
</dbReference>
<reference evidence="7 8" key="1">
    <citation type="submission" date="2019-01" db="EMBL/GenBank/DDBJ databases">
        <authorList>
            <person name="Sayadi A."/>
        </authorList>
    </citation>
    <scope>NUCLEOTIDE SEQUENCE [LARGE SCALE GENOMIC DNA]</scope>
</reference>
<feature type="compositionally biased region" description="Low complexity" evidence="4">
    <location>
        <begin position="455"/>
        <end position="467"/>
    </location>
</feature>
<dbReference type="InterPro" id="IPR042185">
    <property type="entry name" value="Serpin_sf_2"/>
</dbReference>
<name>A0A653CEB4_CALMS</name>
<feature type="region of interest" description="Disordered" evidence="4">
    <location>
        <begin position="1070"/>
        <end position="1089"/>
    </location>
</feature>
<evidence type="ECO:0000256" key="1">
    <source>
        <dbReference type="ARBA" id="ARBA00022690"/>
    </source>
</evidence>
<dbReference type="EMBL" id="CAACVG010007605">
    <property type="protein sequence ID" value="VEN46267.1"/>
    <property type="molecule type" value="Genomic_DNA"/>
</dbReference>
<evidence type="ECO:0000313" key="7">
    <source>
        <dbReference type="EMBL" id="VEN46267.1"/>
    </source>
</evidence>
<accession>A0A653CEB4</accession>
<feature type="compositionally biased region" description="Polar residues" evidence="4">
    <location>
        <begin position="972"/>
        <end position="986"/>
    </location>
</feature>
<feature type="chain" id="PRO_5025051677" description="Serpin domain-containing protein" evidence="5">
    <location>
        <begin position="29"/>
        <end position="1586"/>
    </location>
</feature>
<evidence type="ECO:0000256" key="3">
    <source>
        <dbReference type="RuleBase" id="RU000411"/>
    </source>
</evidence>
<feature type="region of interest" description="Disordered" evidence="4">
    <location>
        <begin position="972"/>
        <end position="1061"/>
    </location>
</feature>
<dbReference type="PANTHER" id="PTHR11461:SF372">
    <property type="entry name" value="ACCESSORY GLAND PROTEIN ACP76A-RELATED"/>
    <property type="match status" value="1"/>
</dbReference>
<dbReference type="InterPro" id="IPR042178">
    <property type="entry name" value="Serpin_sf_1"/>
</dbReference>
<dbReference type="InterPro" id="IPR000215">
    <property type="entry name" value="Serpin_fam"/>
</dbReference>
<feature type="compositionally biased region" description="Polar residues" evidence="4">
    <location>
        <begin position="495"/>
        <end position="511"/>
    </location>
</feature>
<dbReference type="OrthoDB" id="1063785at2759"/>
<feature type="compositionally biased region" description="Polar residues" evidence="4">
    <location>
        <begin position="363"/>
        <end position="382"/>
    </location>
</feature>
<feature type="region of interest" description="Disordered" evidence="4">
    <location>
        <begin position="444"/>
        <end position="511"/>
    </location>
</feature>
<evidence type="ECO:0000256" key="4">
    <source>
        <dbReference type="SAM" id="MobiDB-lite"/>
    </source>
</evidence>
<evidence type="ECO:0000313" key="8">
    <source>
        <dbReference type="Proteomes" id="UP000410492"/>
    </source>
</evidence>